<dbReference type="InterPro" id="IPR019282">
    <property type="entry name" value="Glycoamylase-like_cons_dom"/>
</dbReference>
<dbReference type="InterPro" id="IPR016883">
    <property type="entry name" value="UCP028431"/>
</dbReference>
<proteinExistence type="predicted"/>
<sequence length="410" mass="45955">MKDTDLLDAVQRQTLRYFWEGAHPHCGLALDRSVPGPYGPDAVAVGGSGFGLMALLAGVARGWVEPGDFRQRLRTVLDFLEGADRFHGVFPHFLHGRTGRVIPFAPTDDGGDLVETSFLMAGLLCVREWLRLAEPADAFIPRIDALWRAVEWDWHTRGGRPALYWHWSPNNDWAMNFPIRGWNECLITYVLAAGSPTHSISADTYHQGWAEGPAFRNGRRFYGVELPLGPDWGGSLCFAHYSFLAVDPRGLHDRYADYWRQNLAHTLIHREHAIRNPGGYAGYGADCWGLTASDDDRGYHQHAPDNDVGVIAPTAALSSFPYTPAYSMQALRTFMGRLRERLWTPLGLRDAFCESRDWYAPATLAIDQGPIVVMIENHRSGLLWRLGMSCPEIRDGLARLGFRSPWLPSA</sequence>
<name>A0A2T1HR56_9HYPH</name>
<dbReference type="RefSeq" id="WP_106337834.1">
    <property type="nucleotide sequence ID" value="NZ_PVZS01000016.1"/>
</dbReference>
<protein>
    <submittedName>
        <fullName evidence="2">Beta-glucosidase</fullName>
    </submittedName>
</protein>
<dbReference type="Proteomes" id="UP000239772">
    <property type="component" value="Unassembled WGS sequence"/>
</dbReference>
<keyword evidence="3" id="KW-1185">Reference proteome</keyword>
<feature type="domain" description="Glycoamylase-like" evidence="1">
    <location>
        <begin position="176"/>
        <end position="391"/>
    </location>
</feature>
<reference evidence="3" key="1">
    <citation type="submission" date="2018-03" db="EMBL/GenBank/DDBJ databases">
        <authorList>
            <person name="Sun L."/>
            <person name="Liu H."/>
            <person name="Chen W."/>
            <person name="Huang K."/>
            <person name="Liu W."/>
            <person name="Gao X."/>
        </authorList>
    </citation>
    <scope>NUCLEOTIDE SEQUENCE [LARGE SCALE GENOMIC DNA]</scope>
    <source>
        <strain evidence="3">SH9</strain>
    </source>
</reference>
<dbReference type="AlphaFoldDB" id="A0A2T1HR56"/>
<dbReference type="Gene3D" id="1.50.10.140">
    <property type="match status" value="1"/>
</dbReference>
<accession>A0A2T1HR56</accession>
<dbReference type="OrthoDB" id="5937621at2"/>
<organism evidence="2 3">
    <name type="scientific">Alsobacter soli</name>
    <dbReference type="NCBI Taxonomy" id="2109933"/>
    <lineage>
        <taxon>Bacteria</taxon>
        <taxon>Pseudomonadati</taxon>
        <taxon>Pseudomonadota</taxon>
        <taxon>Alphaproteobacteria</taxon>
        <taxon>Hyphomicrobiales</taxon>
        <taxon>Alsobacteraceae</taxon>
        <taxon>Alsobacter</taxon>
    </lineage>
</organism>
<dbReference type="Pfam" id="PF10091">
    <property type="entry name" value="Glycoamylase"/>
    <property type="match status" value="1"/>
</dbReference>
<evidence type="ECO:0000259" key="1">
    <source>
        <dbReference type="Pfam" id="PF10091"/>
    </source>
</evidence>
<dbReference type="PIRSF" id="PIRSF028431">
    <property type="entry name" value="UCP028431"/>
    <property type="match status" value="1"/>
</dbReference>
<gene>
    <name evidence="2" type="ORF">SLNSH_15060</name>
</gene>
<dbReference type="EMBL" id="PVZS01000016">
    <property type="protein sequence ID" value="PSC04117.1"/>
    <property type="molecule type" value="Genomic_DNA"/>
</dbReference>
<comment type="caution">
    <text evidence="2">The sequence shown here is derived from an EMBL/GenBank/DDBJ whole genome shotgun (WGS) entry which is preliminary data.</text>
</comment>
<evidence type="ECO:0000313" key="3">
    <source>
        <dbReference type="Proteomes" id="UP000239772"/>
    </source>
</evidence>
<evidence type="ECO:0000313" key="2">
    <source>
        <dbReference type="EMBL" id="PSC04117.1"/>
    </source>
</evidence>